<name>A0ABW4ESA7_9PSEU</name>
<dbReference type="SMART" id="SM00342">
    <property type="entry name" value="HTH_ARAC"/>
    <property type="match status" value="1"/>
</dbReference>
<dbReference type="SUPFAM" id="SSF46689">
    <property type="entry name" value="Homeodomain-like"/>
    <property type="match status" value="1"/>
</dbReference>
<keyword evidence="7" id="KW-1185">Reference proteome</keyword>
<dbReference type="Pfam" id="PF14525">
    <property type="entry name" value="AraC_binding_2"/>
    <property type="match status" value="1"/>
</dbReference>
<comment type="caution">
    <text evidence="6">The sequence shown here is derived from an EMBL/GenBank/DDBJ whole genome shotgun (WGS) entry which is preliminary data.</text>
</comment>
<feature type="domain" description="HTH araC/xylS-type" evidence="5">
    <location>
        <begin position="218"/>
        <end position="319"/>
    </location>
</feature>
<keyword evidence="1" id="KW-0805">Transcription regulation</keyword>
<dbReference type="PROSITE" id="PS00041">
    <property type="entry name" value="HTH_ARAC_FAMILY_1"/>
    <property type="match status" value="1"/>
</dbReference>
<organism evidence="6 7">
    <name type="scientific">Pseudonocardia yunnanensis</name>
    <dbReference type="NCBI Taxonomy" id="58107"/>
    <lineage>
        <taxon>Bacteria</taxon>
        <taxon>Bacillati</taxon>
        <taxon>Actinomycetota</taxon>
        <taxon>Actinomycetes</taxon>
        <taxon>Pseudonocardiales</taxon>
        <taxon>Pseudonocardiaceae</taxon>
        <taxon>Pseudonocardia</taxon>
    </lineage>
</organism>
<evidence type="ECO:0000256" key="2">
    <source>
        <dbReference type="ARBA" id="ARBA00023125"/>
    </source>
</evidence>
<feature type="region of interest" description="Disordered" evidence="4">
    <location>
        <begin position="314"/>
        <end position="359"/>
    </location>
</feature>
<dbReference type="PROSITE" id="PS01124">
    <property type="entry name" value="HTH_ARAC_FAMILY_2"/>
    <property type="match status" value="1"/>
</dbReference>
<dbReference type="InterPro" id="IPR009057">
    <property type="entry name" value="Homeodomain-like_sf"/>
</dbReference>
<dbReference type="InterPro" id="IPR018062">
    <property type="entry name" value="HTH_AraC-typ_CS"/>
</dbReference>
<keyword evidence="2" id="KW-0238">DNA-binding</keyword>
<sequence length="359" mass="40379">MTRFPVLRTKSLDEARDAVTRVYVDHELTAPNDALDMTLNAVSLRLFTLGHLTYESCAKAVQPPTGDCYQVNLNVGGRIYADRSDGDRATTRARSSGIVLSPERQHAVRLSADAQQLILKIPRLSLENHLGDLLGRRVHEVIDFDFGIDLTTGRGSTLLAAVEFLVRELDRPGGLADVPVAREQLEAFVMTQLLHTGRHQFADELAAPAEPVRHRQLAPVLDYMEKHVDEPLTPQELARAGCMSVRTLHSTFQQALGESPMSYLRRIRLDHVRGELQCSDPSLVRISDVAIRWGFLHQSRFAQQYRERFGELPRETLRASAGGRPQPGPTRTRHQRRTGSTATESSPRRTYPPRWSRQD</sequence>
<dbReference type="Proteomes" id="UP001597114">
    <property type="component" value="Unassembled WGS sequence"/>
</dbReference>
<dbReference type="InterPro" id="IPR035418">
    <property type="entry name" value="AraC-bd_2"/>
</dbReference>
<evidence type="ECO:0000259" key="5">
    <source>
        <dbReference type="PROSITE" id="PS01124"/>
    </source>
</evidence>
<evidence type="ECO:0000256" key="3">
    <source>
        <dbReference type="ARBA" id="ARBA00023163"/>
    </source>
</evidence>
<dbReference type="PANTHER" id="PTHR46796">
    <property type="entry name" value="HTH-TYPE TRANSCRIPTIONAL ACTIVATOR RHAS-RELATED"/>
    <property type="match status" value="1"/>
</dbReference>
<dbReference type="Gene3D" id="1.10.10.60">
    <property type="entry name" value="Homeodomain-like"/>
    <property type="match status" value="1"/>
</dbReference>
<evidence type="ECO:0000313" key="7">
    <source>
        <dbReference type="Proteomes" id="UP001597114"/>
    </source>
</evidence>
<proteinExistence type="predicted"/>
<accession>A0ABW4ESA7</accession>
<dbReference type="Pfam" id="PF12833">
    <property type="entry name" value="HTH_18"/>
    <property type="match status" value="1"/>
</dbReference>
<evidence type="ECO:0000313" key="6">
    <source>
        <dbReference type="EMBL" id="MFD1517822.1"/>
    </source>
</evidence>
<dbReference type="InterPro" id="IPR018060">
    <property type="entry name" value="HTH_AraC"/>
</dbReference>
<evidence type="ECO:0000256" key="4">
    <source>
        <dbReference type="SAM" id="MobiDB-lite"/>
    </source>
</evidence>
<dbReference type="RefSeq" id="WP_344724586.1">
    <property type="nucleotide sequence ID" value="NZ_BAAAUS010000026.1"/>
</dbReference>
<gene>
    <name evidence="6" type="ORF">ACFSJD_10000</name>
</gene>
<dbReference type="EMBL" id="JBHUCO010000011">
    <property type="protein sequence ID" value="MFD1517822.1"/>
    <property type="molecule type" value="Genomic_DNA"/>
</dbReference>
<reference evidence="7" key="1">
    <citation type="journal article" date="2019" name="Int. J. Syst. Evol. Microbiol.">
        <title>The Global Catalogue of Microorganisms (GCM) 10K type strain sequencing project: providing services to taxonomists for standard genome sequencing and annotation.</title>
        <authorList>
            <consortium name="The Broad Institute Genomics Platform"/>
            <consortium name="The Broad Institute Genome Sequencing Center for Infectious Disease"/>
            <person name="Wu L."/>
            <person name="Ma J."/>
        </authorList>
    </citation>
    <scope>NUCLEOTIDE SEQUENCE [LARGE SCALE GENOMIC DNA]</scope>
    <source>
        <strain evidence="7">CCM 7043</strain>
    </source>
</reference>
<keyword evidence="3" id="KW-0804">Transcription</keyword>
<protein>
    <submittedName>
        <fullName evidence="6">Helix-turn-helix domain-containing protein</fullName>
    </submittedName>
</protein>
<dbReference type="InterPro" id="IPR050204">
    <property type="entry name" value="AraC_XylS_family_regulators"/>
</dbReference>
<evidence type="ECO:0000256" key="1">
    <source>
        <dbReference type="ARBA" id="ARBA00023015"/>
    </source>
</evidence>